<dbReference type="Gene3D" id="3.90.550.10">
    <property type="entry name" value="Spore Coat Polysaccharide Biosynthesis Protein SpsA, Chain A"/>
    <property type="match status" value="1"/>
</dbReference>
<comment type="function">
    <text evidence="16 17">Catalyzes the last two sequential reactions in the de novo biosynthetic pathway for UDP-N-acetylglucosamine (UDP-GlcNAc). The C-terminal domain catalyzes the transfer of acetyl group from acetyl coenzyme A to glucosamine-1-phosphate (GlcN-1-P) to produce N-acetylglucosamine-1-phosphate (GlcNAc-1-P), which is converted into UDP-GlcNAc by the transfer of uridine 5-monophosphate (from uridine 5-triphosphate), a reaction catalyzed by the N-terminal domain.</text>
</comment>
<evidence type="ECO:0000256" key="11">
    <source>
        <dbReference type="ARBA" id="ARBA00023268"/>
    </source>
</evidence>
<dbReference type="Pfam" id="PF25087">
    <property type="entry name" value="GMPPB_C"/>
    <property type="match status" value="1"/>
</dbReference>
<feature type="binding site" evidence="17">
    <location>
        <position position="228"/>
    </location>
    <ligand>
        <name>UDP-N-acetyl-alpha-D-glucosamine</name>
        <dbReference type="ChEBI" id="CHEBI:57705"/>
    </ligand>
</feature>
<evidence type="ECO:0000256" key="4">
    <source>
        <dbReference type="ARBA" id="ARBA00022679"/>
    </source>
</evidence>
<feature type="binding site" evidence="17">
    <location>
        <position position="155"/>
    </location>
    <ligand>
        <name>UDP-N-acetyl-alpha-D-glucosamine</name>
        <dbReference type="ChEBI" id="CHEBI:57705"/>
    </ligand>
</feature>
<dbReference type="UniPathway" id="UPA00973"/>
<comment type="subcellular location">
    <subcellularLocation>
        <location evidence="17">Cytoplasm</location>
    </subcellularLocation>
</comment>
<evidence type="ECO:0000256" key="14">
    <source>
        <dbReference type="ARBA" id="ARBA00048247"/>
    </source>
</evidence>
<dbReference type="SUPFAM" id="SSF53448">
    <property type="entry name" value="Nucleotide-diphospho-sugar transferases"/>
    <property type="match status" value="1"/>
</dbReference>
<feature type="binding site" evidence="17">
    <location>
        <position position="377"/>
    </location>
    <ligand>
        <name>UDP-N-acetyl-alpha-D-glucosamine</name>
        <dbReference type="ChEBI" id="CHEBI:57705"/>
    </ligand>
</feature>
<feature type="binding site" evidence="17">
    <location>
        <position position="405"/>
    </location>
    <ligand>
        <name>acetyl-CoA</name>
        <dbReference type="ChEBI" id="CHEBI:57288"/>
    </ligand>
</feature>
<organism evidence="20 21">
    <name type="scientific">Allocatelliglobosispora scoriae</name>
    <dbReference type="NCBI Taxonomy" id="643052"/>
    <lineage>
        <taxon>Bacteria</taxon>
        <taxon>Bacillati</taxon>
        <taxon>Actinomycetota</taxon>
        <taxon>Actinomycetes</taxon>
        <taxon>Micromonosporales</taxon>
        <taxon>Micromonosporaceae</taxon>
        <taxon>Allocatelliglobosispora</taxon>
    </lineage>
</organism>
<keyword evidence="10 17" id="KW-0573">Peptidoglycan synthesis</keyword>
<feature type="binding site" evidence="17">
    <location>
        <begin position="8"/>
        <end position="11"/>
    </location>
    <ligand>
        <name>UDP-N-acetyl-alpha-D-glucosamine</name>
        <dbReference type="ChEBI" id="CHEBI:57705"/>
    </ligand>
</feature>
<comment type="caution">
    <text evidence="17">Lacks conserved residue(s) required for the propagation of feature annotation.</text>
</comment>
<name>A0A841BSS9_9ACTN</name>
<dbReference type="RefSeq" id="WP_184837853.1">
    <property type="nucleotide sequence ID" value="NZ_JACHMN010000002.1"/>
</dbReference>
<evidence type="ECO:0000256" key="1">
    <source>
        <dbReference type="ARBA" id="ARBA00007707"/>
    </source>
</evidence>
<feature type="region of interest" description="Pyrophosphorylase" evidence="17">
    <location>
        <begin position="1"/>
        <end position="230"/>
    </location>
</feature>
<feature type="binding site" evidence="17">
    <location>
        <position position="228"/>
    </location>
    <ligand>
        <name>Mg(2+)</name>
        <dbReference type="ChEBI" id="CHEBI:18420"/>
    </ligand>
</feature>
<comment type="subunit">
    <text evidence="17">Homotrimer.</text>
</comment>
<keyword evidence="5 17" id="KW-0548">Nucleotidyltransferase</keyword>
<dbReference type="InterPro" id="IPR025877">
    <property type="entry name" value="MobA-like_NTP_Trfase"/>
</dbReference>
<comment type="similarity">
    <text evidence="2 17">In the N-terminal section; belongs to the N-acetylglucosamine-1-phosphate uridyltransferase family.</text>
</comment>
<keyword evidence="12 17" id="KW-0012">Acyltransferase</keyword>
<evidence type="ECO:0000256" key="16">
    <source>
        <dbReference type="ARBA" id="ARBA00049628"/>
    </source>
</evidence>
<evidence type="ECO:0000256" key="12">
    <source>
        <dbReference type="ARBA" id="ARBA00023315"/>
    </source>
</evidence>
<evidence type="ECO:0000313" key="20">
    <source>
        <dbReference type="EMBL" id="MBB5870448.1"/>
    </source>
</evidence>
<feature type="binding site" evidence="17">
    <location>
        <position position="380"/>
    </location>
    <ligand>
        <name>acetyl-CoA</name>
        <dbReference type="ChEBI" id="CHEBI:57288"/>
    </ligand>
</feature>
<dbReference type="InterPro" id="IPR056729">
    <property type="entry name" value="GMPPB_C"/>
</dbReference>
<dbReference type="Pfam" id="PF12804">
    <property type="entry name" value="NTP_transf_3"/>
    <property type="match status" value="1"/>
</dbReference>
<feature type="region of interest" description="Linker" evidence="17">
    <location>
        <begin position="231"/>
        <end position="251"/>
    </location>
</feature>
<feature type="binding site" evidence="17">
    <location>
        <position position="170"/>
    </location>
    <ligand>
        <name>UDP-N-acetyl-alpha-D-glucosamine</name>
        <dbReference type="ChEBI" id="CHEBI:57705"/>
    </ligand>
</feature>
<dbReference type="InterPro" id="IPR029044">
    <property type="entry name" value="Nucleotide-diphossugar_trans"/>
</dbReference>
<keyword evidence="11 17" id="KW-0511">Multifunctional enzyme</keyword>
<evidence type="ECO:0000313" key="21">
    <source>
        <dbReference type="Proteomes" id="UP000587527"/>
    </source>
</evidence>
<feature type="region of interest" description="N-acetyltransferase" evidence="17">
    <location>
        <begin position="252"/>
        <end position="470"/>
    </location>
</feature>
<comment type="catalytic activity">
    <reaction evidence="15 17">
        <text>N-acetyl-alpha-D-glucosamine 1-phosphate + UTP + H(+) = UDP-N-acetyl-alpha-D-glucosamine + diphosphate</text>
        <dbReference type="Rhea" id="RHEA:13509"/>
        <dbReference type="ChEBI" id="CHEBI:15378"/>
        <dbReference type="ChEBI" id="CHEBI:33019"/>
        <dbReference type="ChEBI" id="CHEBI:46398"/>
        <dbReference type="ChEBI" id="CHEBI:57705"/>
        <dbReference type="ChEBI" id="CHEBI:57776"/>
        <dbReference type="EC" id="2.7.7.23"/>
    </reaction>
</comment>
<evidence type="ECO:0000256" key="8">
    <source>
        <dbReference type="ARBA" id="ARBA00022842"/>
    </source>
</evidence>
<dbReference type="SUPFAM" id="SSF51161">
    <property type="entry name" value="Trimeric LpxA-like enzymes"/>
    <property type="match status" value="1"/>
</dbReference>
<accession>A0A841BSS9</accession>
<feature type="binding site" evidence="17">
    <location>
        <position position="351"/>
    </location>
    <ligand>
        <name>UDP-N-acetyl-alpha-D-glucosamine</name>
        <dbReference type="ChEBI" id="CHEBI:57705"/>
    </ligand>
</feature>
<feature type="binding site" evidence="17">
    <location>
        <begin position="80"/>
        <end position="81"/>
    </location>
    <ligand>
        <name>UDP-N-acetyl-alpha-D-glucosamine</name>
        <dbReference type="ChEBI" id="CHEBI:57705"/>
    </ligand>
</feature>
<dbReference type="GO" id="GO:0008360">
    <property type="term" value="P:regulation of cell shape"/>
    <property type="evidence" value="ECO:0007669"/>
    <property type="project" value="UniProtKB-KW"/>
</dbReference>
<keyword evidence="13 17" id="KW-0961">Cell wall biogenesis/degradation</keyword>
<dbReference type="CDD" id="cd03353">
    <property type="entry name" value="LbH_GlmU_C"/>
    <property type="match status" value="1"/>
</dbReference>
<evidence type="ECO:0000256" key="3">
    <source>
        <dbReference type="ARBA" id="ARBA00022490"/>
    </source>
</evidence>
<evidence type="ECO:0000256" key="2">
    <source>
        <dbReference type="ARBA" id="ARBA00007947"/>
    </source>
</evidence>
<feature type="binding site" evidence="17">
    <location>
        <position position="75"/>
    </location>
    <ligand>
        <name>UDP-N-acetyl-alpha-D-glucosamine</name>
        <dbReference type="ChEBI" id="CHEBI:57705"/>
    </ligand>
</feature>
<dbReference type="EC" id="2.7.7.23" evidence="17"/>
<dbReference type="NCBIfam" id="NF010932">
    <property type="entry name" value="PRK14352.1"/>
    <property type="match status" value="1"/>
</dbReference>
<feature type="binding site" evidence="17">
    <location>
        <position position="423"/>
    </location>
    <ligand>
        <name>acetyl-CoA</name>
        <dbReference type="ChEBI" id="CHEBI:57288"/>
    </ligand>
</feature>
<gene>
    <name evidence="17" type="primary">glmU</name>
    <name evidence="20" type="ORF">F4553_003827</name>
</gene>
<evidence type="ECO:0000256" key="6">
    <source>
        <dbReference type="ARBA" id="ARBA00022723"/>
    </source>
</evidence>
<evidence type="ECO:0000259" key="18">
    <source>
        <dbReference type="Pfam" id="PF12804"/>
    </source>
</evidence>
<dbReference type="InterPro" id="IPR038009">
    <property type="entry name" value="GlmU_C_LbH"/>
</dbReference>
<dbReference type="EMBL" id="JACHMN010000002">
    <property type="protein sequence ID" value="MBB5870448.1"/>
    <property type="molecule type" value="Genomic_DNA"/>
</dbReference>
<feature type="binding site" evidence="17">
    <location>
        <position position="103"/>
    </location>
    <ligand>
        <name>Mg(2+)</name>
        <dbReference type="ChEBI" id="CHEBI:18420"/>
    </ligand>
</feature>
<dbReference type="EC" id="2.3.1.157" evidence="17"/>
<dbReference type="PANTHER" id="PTHR43584:SF3">
    <property type="entry name" value="BIFUNCTIONAL PROTEIN GLMU"/>
    <property type="match status" value="1"/>
</dbReference>
<dbReference type="NCBIfam" id="TIGR01173">
    <property type="entry name" value="glmU"/>
    <property type="match status" value="1"/>
</dbReference>
<dbReference type="AlphaFoldDB" id="A0A841BSS9"/>
<keyword evidence="6 17" id="KW-0479">Metal-binding</keyword>
<keyword evidence="7 17" id="KW-0677">Repeat</keyword>
<comment type="pathway">
    <text evidence="17">Nucleotide-sugar biosynthesis; UDP-N-acetyl-alpha-D-glucosamine biosynthesis; UDP-N-acetyl-alpha-D-glucosamine from N-acetyl-alpha-D-glucosamine 1-phosphate: step 1/1.</text>
</comment>
<evidence type="ECO:0000256" key="17">
    <source>
        <dbReference type="HAMAP-Rule" id="MF_01631"/>
    </source>
</evidence>
<evidence type="ECO:0000259" key="19">
    <source>
        <dbReference type="Pfam" id="PF25087"/>
    </source>
</evidence>
<dbReference type="Proteomes" id="UP000587527">
    <property type="component" value="Unassembled WGS sequence"/>
</dbReference>
<evidence type="ECO:0000256" key="9">
    <source>
        <dbReference type="ARBA" id="ARBA00022960"/>
    </source>
</evidence>
<feature type="active site" description="Proton acceptor" evidence="17">
    <location>
        <position position="363"/>
    </location>
</feature>
<feature type="binding site" evidence="17">
    <location>
        <position position="366"/>
    </location>
    <ligand>
        <name>UDP-N-acetyl-alpha-D-glucosamine</name>
        <dbReference type="ChEBI" id="CHEBI:57705"/>
    </ligand>
</feature>
<comment type="catalytic activity">
    <reaction evidence="14 17">
        <text>alpha-D-glucosamine 1-phosphate + acetyl-CoA = N-acetyl-alpha-D-glucosamine 1-phosphate + CoA + H(+)</text>
        <dbReference type="Rhea" id="RHEA:13725"/>
        <dbReference type="ChEBI" id="CHEBI:15378"/>
        <dbReference type="ChEBI" id="CHEBI:57287"/>
        <dbReference type="ChEBI" id="CHEBI:57288"/>
        <dbReference type="ChEBI" id="CHEBI:57776"/>
        <dbReference type="ChEBI" id="CHEBI:58516"/>
        <dbReference type="EC" id="2.3.1.157"/>
    </reaction>
</comment>
<keyword evidence="9 17" id="KW-0133">Cell shape</keyword>
<dbReference type="GO" id="GO:0019134">
    <property type="term" value="F:glucosamine-1-phosphate N-acetyltransferase activity"/>
    <property type="evidence" value="ECO:0007669"/>
    <property type="project" value="UniProtKB-UniRule"/>
</dbReference>
<comment type="cofactor">
    <cofactor evidence="17">
        <name>Mg(2+)</name>
        <dbReference type="ChEBI" id="CHEBI:18420"/>
    </cofactor>
    <text evidence="17">Binds 1 Mg(2+) ion per subunit.</text>
</comment>
<dbReference type="GO" id="GO:0000902">
    <property type="term" value="P:cell morphogenesis"/>
    <property type="evidence" value="ECO:0007669"/>
    <property type="project" value="UniProtKB-UniRule"/>
</dbReference>
<dbReference type="GO" id="GO:0071555">
    <property type="term" value="P:cell wall organization"/>
    <property type="evidence" value="ECO:0007669"/>
    <property type="project" value="UniProtKB-KW"/>
</dbReference>
<reference evidence="20 21" key="1">
    <citation type="submission" date="2020-08" db="EMBL/GenBank/DDBJ databases">
        <title>Sequencing the genomes of 1000 actinobacteria strains.</title>
        <authorList>
            <person name="Klenk H.-P."/>
        </authorList>
    </citation>
    <scope>NUCLEOTIDE SEQUENCE [LARGE SCALE GENOMIC DNA]</scope>
    <source>
        <strain evidence="20 21">DSM 45362</strain>
    </source>
</reference>
<dbReference type="PANTHER" id="PTHR43584">
    <property type="entry name" value="NUCLEOTIDYL TRANSFERASE"/>
    <property type="match status" value="1"/>
</dbReference>
<dbReference type="CDD" id="cd02540">
    <property type="entry name" value="GT2_GlmU_N_bac"/>
    <property type="match status" value="1"/>
</dbReference>
<dbReference type="GO" id="GO:0000287">
    <property type="term" value="F:magnesium ion binding"/>
    <property type="evidence" value="ECO:0007669"/>
    <property type="project" value="UniProtKB-UniRule"/>
</dbReference>
<feature type="binding site" evidence="17">
    <location>
        <begin position="386"/>
        <end position="387"/>
    </location>
    <ligand>
        <name>acetyl-CoA</name>
        <dbReference type="ChEBI" id="CHEBI:57288"/>
    </ligand>
</feature>
<dbReference type="HAMAP" id="MF_01631">
    <property type="entry name" value="GlmU"/>
    <property type="match status" value="1"/>
</dbReference>
<evidence type="ECO:0000256" key="7">
    <source>
        <dbReference type="ARBA" id="ARBA00022737"/>
    </source>
</evidence>
<feature type="domain" description="Mannose-1-phosphate guanyltransferase C-terminal" evidence="19">
    <location>
        <begin position="318"/>
        <end position="409"/>
    </location>
</feature>
<comment type="similarity">
    <text evidence="1 17">In the C-terminal section; belongs to the transferase hexapeptide repeat family.</text>
</comment>
<evidence type="ECO:0000256" key="10">
    <source>
        <dbReference type="ARBA" id="ARBA00022984"/>
    </source>
</evidence>
<keyword evidence="3 17" id="KW-0963">Cytoplasm</keyword>
<proteinExistence type="inferred from homology"/>
<evidence type="ECO:0000256" key="15">
    <source>
        <dbReference type="ARBA" id="ARBA00048493"/>
    </source>
</evidence>
<feature type="binding site" evidence="17">
    <location>
        <position position="140"/>
    </location>
    <ligand>
        <name>UDP-N-acetyl-alpha-D-glucosamine</name>
        <dbReference type="ChEBI" id="CHEBI:57705"/>
    </ligand>
</feature>
<comment type="caution">
    <text evidence="20">The sequence shown here is derived from an EMBL/GenBank/DDBJ whole genome shotgun (WGS) entry which is preliminary data.</text>
</comment>
<dbReference type="GO" id="GO:0016020">
    <property type="term" value="C:membrane"/>
    <property type="evidence" value="ECO:0007669"/>
    <property type="project" value="GOC"/>
</dbReference>
<comment type="pathway">
    <text evidence="17">Bacterial outer membrane biogenesis; LPS lipid A biosynthesis.</text>
</comment>
<dbReference type="GO" id="GO:0009252">
    <property type="term" value="P:peptidoglycan biosynthetic process"/>
    <property type="evidence" value="ECO:0007669"/>
    <property type="project" value="UniProtKB-UniRule"/>
</dbReference>
<keyword evidence="4 17" id="KW-0808">Transferase</keyword>
<comment type="pathway">
    <text evidence="17">Nucleotide-sugar biosynthesis; UDP-N-acetyl-alpha-D-glucosamine biosynthesis; N-acetyl-alpha-D-glucosamine 1-phosphate from alpha-D-glucosamine 6-phosphate (route II): step 2/2.</text>
</comment>
<dbReference type="InterPro" id="IPR050065">
    <property type="entry name" value="GlmU-like"/>
</dbReference>
<feature type="binding site" evidence="17">
    <location>
        <position position="333"/>
    </location>
    <ligand>
        <name>UDP-N-acetyl-alpha-D-glucosamine</name>
        <dbReference type="ChEBI" id="CHEBI:57705"/>
    </ligand>
</feature>
<feature type="binding site" evidence="17">
    <location>
        <position position="22"/>
    </location>
    <ligand>
        <name>UDP-N-acetyl-alpha-D-glucosamine</name>
        <dbReference type="ChEBI" id="CHEBI:57705"/>
    </ligand>
</feature>
<dbReference type="GO" id="GO:0009245">
    <property type="term" value="P:lipid A biosynthetic process"/>
    <property type="evidence" value="ECO:0007669"/>
    <property type="project" value="UniProtKB-UniRule"/>
</dbReference>
<dbReference type="GO" id="GO:0006048">
    <property type="term" value="P:UDP-N-acetylglucosamine biosynthetic process"/>
    <property type="evidence" value="ECO:0007669"/>
    <property type="project" value="UniProtKB-UniPathway"/>
</dbReference>
<evidence type="ECO:0000256" key="13">
    <source>
        <dbReference type="ARBA" id="ARBA00023316"/>
    </source>
</evidence>
<dbReference type="UniPathway" id="UPA00113">
    <property type="reaction ID" value="UER00532"/>
</dbReference>
<keyword evidence="8 17" id="KW-0460">Magnesium</keyword>
<dbReference type="Gene3D" id="2.160.10.10">
    <property type="entry name" value="Hexapeptide repeat proteins"/>
    <property type="match status" value="1"/>
</dbReference>
<evidence type="ECO:0000256" key="5">
    <source>
        <dbReference type="ARBA" id="ARBA00022695"/>
    </source>
</evidence>
<sequence>MSRTVIVLAAGEGKRMKSDLPKVLHSLLGRSLVGHVLAAVEPLAAERTIVVVGHGREQVTEHLTVIAPTAEAVVQAEQHGTGHAVRIALPAEATGTVVVLAGDAPLLRAETVAALLTAHEKAGAAATVLSARVPDPTGFGRIVRDADGGLAAIVEQRDASADVQEIKEINSGVYAFDAALLRAALGKLTSDNQQGEEYLTDVIGLLRGAGEAVGVLVADDGTEVLGCNDRVQLAQLGAILRDRTNERLMRDGVTIIDPATTWIDVTVECERDAIIEMSTQLRGSTRVATGAVIGPEVTLIDTIVGEDAHVVRAHAVEAVIGPRASVGPYAYLRPGANLGVKSKVGTFVEVKNSTLGEGTKVPHLSYVGDATIGEHTNIGAANVFANYSGSVKSRTVVGSHVKTGSDTTLVAPVTVGDGAYTGAGAVIRRDVPAGALAFTAAMQRNIDRWVLEKRPGTPAAEAAERALDQG</sequence>
<dbReference type="InterPro" id="IPR005882">
    <property type="entry name" value="Bifunctional_GlmU"/>
</dbReference>
<dbReference type="GO" id="GO:0005737">
    <property type="term" value="C:cytoplasm"/>
    <property type="evidence" value="ECO:0007669"/>
    <property type="project" value="UniProtKB-SubCell"/>
</dbReference>
<keyword evidence="21" id="KW-1185">Reference proteome</keyword>
<dbReference type="InterPro" id="IPR011004">
    <property type="entry name" value="Trimer_LpxA-like_sf"/>
</dbReference>
<dbReference type="GO" id="GO:0003977">
    <property type="term" value="F:UDP-N-acetylglucosamine diphosphorylase activity"/>
    <property type="evidence" value="ECO:0007669"/>
    <property type="project" value="UniProtKB-UniRule"/>
</dbReference>
<feature type="domain" description="MobA-like NTP transferase" evidence="18">
    <location>
        <begin position="5"/>
        <end position="139"/>
    </location>
</feature>
<protein>
    <recommendedName>
        <fullName evidence="17">Bifunctional protein GlmU</fullName>
    </recommendedName>
    <domain>
        <recommendedName>
            <fullName evidence="17">UDP-N-acetylglucosamine pyrophosphorylase</fullName>
            <ecNumber evidence="17">2.7.7.23</ecNumber>
        </recommendedName>
        <alternativeName>
            <fullName evidence="17">N-acetylglucosamine-1-phosphate uridyltransferase</fullName>
        </alternativeName>
    </domain>
    <domain>
        <recommendedName>
            <fullName evidence="17">Glucosamine-1-phosphate N-acetyltransferase</fullName>
            <ecNumber evidence="17">2.3.1.157</ecNumber>
        </recommendedName>
    </domain>
</protein>